<keyword evidence="4" id="KW-0297">G-protein coupled receptor</keyword>
<dbReference type="AlphaFoldDB" id="A0A1B0DDA6"/>
<evidence type="ECO:0000256" key="4">
    <source>
        <dbReference type="ARBA" id="ARBA00023040"/>
    </source>
</evidence>
<feature type="compositionally biased region" description="Basic residues" evidence="8">
    <location>
        <begin position="191"/>
        <end position="202"/>
    </location>
</feature>
<evidence type="ECO:0000256" key="8">
    <source>
        <dbReference type="SAM" id="MobiDB-lite"/>
    </source>
</evidence>
<evidence type="ECO:0000256" key="3">
    <source>
        <dbReference type="ARBA" id="ARBA00022989"/>
    </source>
</evidence>
<feature type="transmembrane region" description="Helical" evidence="9">
    <location>
        <begin position="67"/>
        <end position="88"/>
    </location>
</feature>
<dbReference type="GO" id="GO:0005886">
    <property type="term" value="C:plasma membrane"/>
    <property type="evidence" value="ECO:0007669"/>
    <property type="project" value="TreeGrafter"/>
</dbReference>
<dbReference type="EMBL" id="AJVK01005317">
    <property type="status" value="NOT_ANNOTATED_CDS"/>
    <property type="molecule type" value="Genomic_DNA"/>
</dbReference>
<dbReference type="SUPFAM" id="SSF81321">
    <property type="entry name" value="Family A G protein-coupled receptor-like"/>
    <property type="match status" value="1"/>
</dbReference>
<keyword evidence="5 9" id="KW-0472">Membrane</keyword>
<evidence type="ECO:0000256" key="6">
    <source>
        <dbReference type="ARBA" id="ARBA00023170"/>
    </source>
</evidence>
<evidence type="ECO:0000256" key="9">
    <source>
        <dbReference type="SAM" id="Phobius"/>
    </source>
</evidence>
<feature type="region of interest" description="Disordered" evidence="8">
    <location>
        <begin position="16"/>
        <end position="44"/>
    </location>
</feature>
<keyword evidence="7" id="KW-0807">Transducer</keyword>
<evidence type="ECO:0000313" key="11">
    <source>
        <dbReference type="EnsemblMetazoa" id="PPAI005877-PA"/>
    </source>
</evidence>
<keyword evidence="12" id="KW-1185">Reference proteome</keyword>
<evidence type="ECO:0000256" key="7">
    <source>
        <dbReference type="ARBA" id="ARBA00023224"/>
    </source>
</evidence>
<accession>A0A1B0DDA6</accession>
<dbReference type="GO" id="GO:0008188">
    <property type="term" value="F:neuropeptide receptor activity"/>
    <property type="evidence" value="ECO:0007669"/>
    <property type="project" value="TreeGrafter"/>
</dbReference>
<feature type="compositionally biased region" description="Low complexity" evidence="8">
    <location>
        <begin position="23"/>
        <end position="38"/>
    </location>
</feature>
<feature type="domain" description="G-protein coupled receptors family 1 profile" evidence="10">
    <location>
        <begin position="1"/>
        <end position="124"/>
    </location>
</feature>
<evidence type="ECO:0000259" key="10">
    <source>
        <dbReference type="PROSITE" id="PS50262"/>
    </source>
</evidence>
<comment type="subcellular location">
    <subcellularLocation>
        <location evidence="1">Membrane</location>
        <topology evidence="1">Multi-pass membrane protein</topology>
    </subcellularLocation>
</comment>
<feature type="compositionally biased region" description="Basic and acidic residues" evidence="8">
    <location>
        <begin position="224"/>
        <end position="237"/>
    </location>
</feature>
<feature type="compositionally biased region" description="Basic and acidic residues" evidence="8">
    <location>
        <begin position="358"/>
        <end position="368"/>
    </location>
</feature>
<keyword evidence="3 9" id="KW-1133">Transmembrane helix</keyword>
<dbReference type="Gene3D" id="1.20.1070.10">
    <property type="entry name" value="Rhodopsin 7-helix transmembrane proteins"/>
    <property type="match status" value="1"/>
</dbReference>
<organism evidence="11 12">
    <name type="scientific">Phlebotomus papatasi</name>
    <name type="common">Sandfly</name>
    <dbReference type="NCBI Taxonomy" id="29031"/>
    <lineage>
        <taxon>Eukaryota</taxon>
        <taxon>Metazoa</taxon>
        <taxon>Ecdysozoa</taxon>
        <taxon>Arthropoda</taxon>
        <taxon>Hexapoda</taxon>
        <taxon>Insecta</taxon>
        <taxon>Pterygota</taxon>
        <taxon>Neoptera</taxon>
        <taxon>Endopterygota</taxon>
        <taxon>Diptera</taxon>
        <taxon>Nematocera</taxon>
        <taxon>Psychodoidea</taxon>
        <taxon>Psychodidae</taxon>
        <taxon>Phlebotomus</taxon>
        <taxon>Phlebotomus</taxon>
    </lineage>
</organism>
<feature type="transmembrane region" description="Helical" evidence="9">
    <location>
        <begin position="108"/>
        <end position="129"/>
    </location>
</feature>
<dbReference type="EMBL" id="AJVK01005320">
    <property type="status" value="NOT_ANNOTATED_CDS"/>
    <property type="molecule type" value="Genomic_DNA"/>
</dbReference>
<feature type="compositionally biased region" description="Polar residues" evidence="8">
    <location>
        <begin position="337"/>
        <end position="348"/>
    </location>
</feature>
<dbReference type="PROSITE" id="PS50262">
    <property type="entry name" value="G_PROTEIN_RECEP_F1_2"/>
    <property type="match status" value="1"/>
</dbReference>
<feature type="compositionally biased region" description="Polar residues" evidence="8">
    <location>
        <begin position="206"/>
        <end position="222"/>
    </location>
</feature>
<dbReference type="VEuPathDB" id="VectorBase:PPAI005877"/>
<proteinExistence type="predicted"/>
<feature type="region of interest" description="Disordered" evidence="8">
    <location>
        <begin position="337"/>
        <end position="385"/>
    </location>
</feature>
<reference evidence="11" key="1">
    <citation type="submission" date="2022-08" db="UniProtKB">
        <authorList>
            <consortium name="EnsemblMetazoa"/>
        </authorList>
    </citation>
    <scope>IDENTIFICATION</scope>
    <source>
        <strain evidence="11">Israel</strain>
    </source>
</reference>
<dbReference type="Proteomes" id="UP000092462">
    <property type="component" value="Unassembled WGS sequence"/>
</dbReference>
<evidence type="ECO:0000256" key="1">
    <source>
        <dbReference type="ARBA" id="ARBA00004141"/>
    </source>
</evidence>
<feature type="region of interest" description="Disordered" evidence="8">
    <location>
        <begin position="175"/>
        <end position="237"/>
    </location>
</feature>
<dbReference type="PANTHER" id="PTHR24238">
    <property type="entry name" value="G-PROTEIN COUPLED RECEPTOR"/>
    <property type="match status" value="1"/>
</dbReference>
<evidence type="ECO:0000256" key="5">
    <source>
        <dbReference type="ARBA" id="ARBA00023136"/>
    </source>
</evidence>
<evidence type="ECO:0000313" key="12">
    <source>
        <dbReference type="Proteomes" id="UP000092462"/>
    </source>
</evidence>
<dbReference type="PANTHER" id="PTHR24238:SF69">
    <property type="entry name" value="G-PROTEIN COUPLED RECEPTOR 165"/>
    <property type="match status" value="1"/>
</dbReference>
<name>A0A1B0DDA6_PHLPP</name>
<dbReference type="CDD" id="cd00637">
    <property type="entry name" value="7tm_classA_rhodopsin-like"/>
    <property type="match status" value="1"/>
</dbReference>
<dbReference type="EMBL" id="AJVK01005318">
    <property type="status" value="NOT_ANNOTATED_CDS"/>
    <property type="molecule type" value="Genomic_DNA"/>
</dbReference>
<evidence type="ECO:0000256" key="2">
    <source>
        <dbReference type="ARBA" id="ARBA00022692"/>
    </source>
</evidence>
<dbReference type="EnsemblMetazoa" id="PPAI005877-RA">
    <property type="protein sequence ID" value="PPAI005877-PA"/>
    <property type="gene ID" value="PPAI005877"/>
</dbReference>
<dbReference type="VEuPathDB" id="VectorBase:PPAPM1_006194"/>
<dbReference type="InterPro" id="IPR017452">
    <property type="entry name" value="GPCR_Rhodpsn_7TM"/>
</dbReference>
<sequence>MLVNQTLSYLPEKRSLSTSANARSGRGNTSSGSSGTRRSSFRTHQQRSYDLYDAELDVCREKRTQRFLGAMAAVHVICVCPLMIMRLARMALVETYENSTHFDLTYLMFVWMAFLPTTIIPWLYGSWVLSRPVKERLRGYFRLSSRRSNNSIPKTNEPRLSTTEDFVSQDVTTEISHIQESNSRHGDSFTRKHSRRRDHRRSSNSEGASTASRGSRSNSVGRQTKRDSNASSDLREVSPFNERKCTVPLEGKPVTSFAYRKSSFLLDTNSTVSNDPSFPGSTSTLEHDLEIIDLLERERSMDIQEMLQREALEEQNRIKCIPGQRILPEISSNRGLVSSPQILSSSRGSTRRVRHKQLAKDIDRRDLQASRARRTRRTNWLKSTN</sequence>
<protein>
    <recommendedName>
        <fullName evidence="10">G-protein coupled receptors family 1 profile domain-containing protein</fullName>
    </recommendedName>
</protein>
<dbReference type="EMBL" id="AJVK01005319">
    <property type="status" value="NOT_ANNOTATED_CDS"/>
    <property type="molecule type" value="Genomic_DNA"/>
</dbReference>
<keyword evidence="6" id="KW-0675">Receptor</keyword>
<keyword evidence="2 9" id="KW-0812">Transmembrane</keyword>